<evidence type="ECO:0000313" key="4">
    <source>
        <dbReference type="Proteomes" id="UP000199421"/>
    </source>
</evidence>
<evidence type="ECO:0000256" key="1">
    <source>
        <dbReference type="SAM" id="SignalP"/>
    </source>
</evidence>
<dbReference type="RefSeq" id="WP_093317772.1">
    <property type="nucleotide sequence ID" value="NZ_FOAF01000001.1"/>
</dbReference>
<name>A0A1H7HSR8_OLID1</name>
<keyword evidence="4" id="KW-1185">Reference proteome</keyword>
<evidence type="ECO:0000313" key="3">
    <source>
        <dbReference type="EMBL" id="SEK53331.1"/>
    </source>
</evidence>
<accession>A0A1H7HSR8</accession>
<dbReference type="Gene3D" id="3.40.50.1110">
    <property type="entry name" value="SGNH hydrolase"/>
    <property type="match status" value="1"/>
</dbReference>
<feature type="signal peptide" evidence="1">
    <location>
        <begin position="1"/>
        <end position="16"/>
    </location>
</feature>
<keyword evidence="3" id="KW-0378">Hydrolase</keyword>
<dbReference type="OrthoDB" id="9764375at2"/>
<feature type="chain" id="PRO_5011479914" evidence="1">
    <location>
        <begin position="17"/>
        <end position="448"/>
    </location>
</feature>
<keyword evidence="1" id="KW-0732">Signal</keyword>
<dbReference type="InterPro" id="IPR013830">
    <property type="entry name" value="SGNH_hydro"/>
</dbReference>
<dbReference type="AlphaFoldDB" id="A0A1H7HSR8"/>
<dbReference type="Gene3D" id="2.60.120.1360">
    <property type="match status" value="1"/>
</dbReference>
<dbReference type="InterPro" id="IPR036514">
    <property type="entry name" value="SGNH_hydro_sf"/>
</dbReference>
<feature type="domain" description="SGNH hydrolase-type esterase" evidence="2">
    <location>
        <begin position="243"/>
        <end position="387"/>
    </location>
</feature>
<evidence type="ECO:0000259" key="2">
    <source>
        <dbReference type="Pfam" id="PF13472"/>
    </source>
</evidence>
<organism evidence="3 4">
    <name type="scientific">Olivibacter domesticus</name>
    <name type="common">Pseudosphingobacterium domesticum</name>
    <dbReference type="NCBI Taxonomy" id="407022"/>
    <lineage>
        <taxon>Bacteria</taxon>
        <taxon>Pseudomonadati</taxon>
        <taxon>Bacteroidota</taxon>
        <taxon>Sphingobacteriia</taxon>
        <taxon>Sphingobacteriales</taxon>
        <taxon>Sphingobacteriaceae</taxon>
        <taxon>Olivibacter</taxon>
    </lineage>
</organism>
<dbReference type="Pfam" id="PF13472">
    <property type="entry name" value="Lipase_GDSL_2"/>
    <property type="match status" value="1"/>
</dbReference>
<protein>
    <submittedName>
        <fullName evidence="3">GDSL-like Lipase/Acylhydrolase</fullName>
    </submittedName>
</protein>
<proteinExistence type="predicted"/>
<sequence length="448" mass="49985">MNYILLLYLLSISAGAFNIGNNPKEKNTHPKTSVLNTNHRKSAVRRILELRYDDSYPFINPSINAISSVKGLAHFYQKLYELKTGEIKRVSIVQIGDSHIQPDLISREVRSGLQDFFGDAGRGLVFPYQIARTNAPLDIKSSTTTRWQPSNISQLHARSARGISGFSLSRLNGAGNISLSLRPDINSNEQSFDYIKLFLGSGQWSVNTIGTRPNSYSVDQSAITDFTTKEITLDGPVNGFNIRSSGSRPYFFGASLEKKNASGVLLHTIGVNGARYEQYNKEPMFWKQLPALNADLYILSLGTNEAYYNNMTEDLYINQVAETLTKIKTINSKASILITTTAESFKNGRTNPMIERLNLALKFYCNKMGIPVWDLFEITGGSGSSKEWLKSNLMQADKIHYQRKAYSMQGALLFDAIANGYNQYLDSQQSSPSEPLSISIDDLKTANK</sequence>
<dbReference type="GO" id="GO:0016788">
    <property type="term" value="F:hydrolase activity, acting on ester bonds"/>
    <property type="evidence" value="ECO:0007669"/>
    <property type="project" value="UniProtKB-ARBA"/>
</dbReference>
<dbReference type="Proteomes" id="UP000199421">
    <property type="component" value="Unassembled WGS sequence"/>
</dbReference>
<gene>
    <name evidence="3" type="ORF">SAMN05661044_00471</name>
</gene>
<dbReference type="EMBL" id="FOAF01000001">
    <property type="protein sequence ID" value="SEK53331.1"/>
    <property type="molecule type" value="Genomic_DNA"/>
</dbReference>
<dbReference type="STRING" id="407022.SAMN05661044_00471"/>
<dbReference type="SUPFAM" id="SSF52266">
    <property type="entry name" value="SGNH hydrolase"/>
    <property type="match status" value="1"/>
</dbReference>
<reference evidence="4" key="1">
    <citation type="submission" date="2016-10" db="EMBL/GenBank/DDBJ databases">
        <authorList>
            <person name="Varghese N."/>
            <person name="Submissions S."/>
        </authorList>
    </citation>
    <scope>NUCLEOTIDE SEQUENCE [LARGE SCALE GENOMIC DNA]</scope>
    <source>
        <strain evidence="4">DSM 18733</strain>
    </source>
</reference>